<comment type="caution">
    <text evidence="2">The sequence shown here is derived from an EMBL/GenBank/DDBJ whole genome shotgun (WGS) entry which is preliminary data.</text>
</comment>
<sequence>MTRVAEDLDPMDLSEAPITGGRPARELPASAKFVIVGSGFAGLCMAIKLKQAGRDDFVILEKGDDVGGTWRENTYPGAACDIQSHLYSFSFELNPKWSRMFARQPEILDYLRHCVREYELEDHLYLGVEFEGGAWDDAERTWRVKLGGGREIQADFVVLGLGPLHRPLLPDVPGIGDFQGPSWHSAEWRHDVDLTGKRVAVIGTGASAIQFVPRVARQAARLVLFQRTPAWIMPKRDRHISGLTKALYRNVPGFQRAHRTLIYWTAESRAMGFVNPKFMKVAEGVANAHRRRQVRDPELARKLKPDYTMGCKRVLISNDFYPALGRDHVTLVDQGVKEIRAHSVVAADGTEHEVDAIIYGTGFHVTDAFDAIDMVGPGGRSLKQDWSGGLSAYYGMSVAGFPNMFILVGPNSGLGHNSIVFMIEAQAQYLMRLLEAVDARGAATVAPTEEAQRRFNDGIQRALATQVWSAGGCRSWYLDENGRNTTIWPGFTWRYWTRTRKPDQSAYCFER</sequence>
<keyword evidence="3" id="KW-1185">Reference proteome</keyword>
<dbReference type="EMBL" id="BAAAQM010000002">
    <property type="protein sequence ID" value="GAA1952553.1"/>
    <property type="molecule type" value="Genomic_DNA"/>
</dbReference>
<dbReference type="PANTHER" id="PTHR42877">
    <property type="entry name" value="L-ORNITHINE N(5)-MONOOXYGENASE-RELATED"/>
    <property type="match status" value="1"/>
</dbReference>
<dbReference type="Proteomes" id="UP001499854">
    <property type="component" value="Unassembled WGS sequence"/>
</dbReference>
<accession>A0ABP5BVB7</accession>
<dbReference type="InterPro" id="IPR051209">
    <property type="entry name" value="FAD-bind_Monooxygenase_sf"/>
</dbReference>
<dbReference type="InterPro" id="IPR036188">
    <property type="entry name" value="FAD/NAD-bd_sf"/>
</dbReference>
<dbReference type="Pfam" id="PF13738">
    <property type="entry name" value="Pyr_redox_3"/>
    <property type="match status" value="1"/>
</dbReference>
<protein>
    <submittedName>
        <fullName evidence="2">NAD(P)/FAD-dependent oxidoreductase</fullName>
    </submittedName>
</protein>
<dbReference type="PANTHER" id="PTHR42877:SF4">
    <property type="entry name" value="FAD_NAD(P)-BINDING DOMAIN-CONTAINING PROTEIN-RELATED"/>
    <property type="match status" value="1"/>
</dbReference>
<evidence type="ECO:0000313" key="3">
    <source>
        <dbReference type="Proteomes" id="UP001499854"/>
    </source>
</evidence>
<feature type="region of interest" description="Disordered" evidence="1">
    <location>
        <begin position="1"/>
        <end position="20"/>
    </location>
</feature>
<organism evidence="2 3">
    <name type="scientific">Catenulispora subtropica</name>
    <dbReference type="NCBI Taxonomy" id="450798"/>
    <lineage>
        <taxon>Bacteria</taxon>
        <taxon>Bacillati</taxon>
        <taxon>Actinomycetota</taxon>
        <taxon>Actinomycetes</taxon>
        <taxon>Catenulisporales</taxon>
        <taxon>Catenulisporaceae</taxon>
        <taxon>Catenulispora</taxon>
    </lineage>
</organism>
<proteinExistence type="predicted"/>
<dbReference type="SUPFAM" id="SSF51905">
    <property type="entry name" value="FAD/NAD(P)-binding domain"/>
    <property type="match status" value="1"/>
</dbReference>
<gene>
    <name evidence="2" type="ORF">GCM10009838_04600</name>
</gene>
<dbReference type="RefSeq" id="WP_344655203.1">
    <property type="nucleotide sequence ID" value="NZ_BAAAQM010000002.1"/>
</dbReference>
<dbReference type="Gene3D" id="3.50.50.60">
    <property type="entry name" value="FAD/NAD(P)-binding domain"/>
    <property type="match status" value="2"/>
</dbReference>
<name>A0ABP5BVB7_9ACTN</name>
<evidence type="ECO:0000313" key="2">
    <source>
        <dbReference type="EMBL" id="GAA1952553.1"/>
    </source>
</evidence>
<evidence type="ECO:0000256" key="1">
    <source>
        <dbReference type="SAM" id="MobiDB-lite"/>
    </source>
</evidence>
<reference evidence="3" key="1">
    <citation type="journal article" date="2019" name="Int. J. Syst. Evol. Microbiol.">
        <title>The Global Catalogue of Microorganisms (GCM) 10K type strain sequencing project: providing services to taxonomists for standard genome sequencing and annotation.</title>
        <authorList>
            <consortium name="The Broad Institute Genomics Platform"/>
            <consortium name="The Broad Institute Genome Sequencing Center for Infectious Disease"/>
            <person name="Wu L."/>
            <person name="Ma J."/>
        </authorList>
    </citation>
    <scope>NUCLEOTIDE SEQUENCE [LARGE SCALE GENOMIC DNA]</scope>
    <source>
        <strain evidence="3">JCM 16013</strain>
    </source>
</reference>